<organism evidence="2 3">
    <name type="scientific">Cercophora newfieldiana</name>
    <dbReference type="NCBI Taxonomy" id="92897"/>
    <lineage>
        <taxon>Eukaryota</taxon>
        <taxon>Fungi</taxon>
        <taxon>Dikarya</taxon>
        <taxon>Ascomycota</taxon>
        <taxon>Pezizomycotina</taxon>
        <taxon>Sordariomycetes</taxon>
        <taxon>Sordariomycetidae</taxon>
        <taxon>Sordariales</taxon>
        <taxon>Lasiosphaeriaceae</taxon>
        <taxon>Cercophora</taxon>
    </lineage>
</organism>
<sequence length="676" mass="76416">MPYLRKDAPPHIPEAELIESLLSKKKDRVVKPLPKLTEDERRQTGLVQLGKRTGRIQGDPYGVWSSWAGNVYHPDDERIYDVLWPLLEQLLAAEPKVDEHVSKIRRFLEQIPTADLKLLATEFAEGSVVDITPGSDQTDICFRIGRNTVRIVHATDLDVDDRKSFDQAARAKASARLAKETLGEEIMPIEVQQYLMAKILAERNFEFQNLLEKQAARHKVPVTSRRGVFATLRSHAREAYWMDMTPAERQNIRDIAQELGNDPQLKDAMASVKSNWHKAWNGGARDPDYFRNYVADQAAAKNIWTLVEEDIFIVLDKNQKVVFANIERLAQMVFGEDVLDLLDRAIDLWSFYNGLPRPESSRHVVDQYIRRIHPELDPSKATVEGLQNAKMAVAHYGCWASKGDPHGRYILRTGDTRNARNFVNPDIGYTVMKQFAKAVLGTASKMIRFLVKPLDETYYRECVEIFNNLPEDERLRTDAEEDWISLYALGINGYTQRHSDIGDIRDGLAGLFTLGRYKGANLCVPQLGIKVPYTPGSCAIIRGHSLEHLVEDYTGPRFFVIGTNHESCKRHAWRKLEKLPPLPPRGSLKRKTSSSDDEVGGAAEQDSEPGTPITEEVAGPCISYGCDEDDEEEIEWTNEILHGPAVLPPRVFYNPKPEESESESPESTSSSRSSLA</sequence>
<accession>A0AA39XVJ1</accession>
<feature type="compositionally biased region" description="Low complexity" evidence="1">
    <location>
        <begin position="665"/>
        <end position="676"/>
    </location>
</feature>
<proteinExistence type="predicted"/>
<reference evidence="2" key="1">
    <citation type="submission" date="2023-06" db="EMBL/GenBank/DDBJ databases">
        <title>Genome-scale phylogeny and comparative genomics of the fungal order Sordariales.</title>
        <authorList>
            <consortium name="Lawrence Berkeley National Laboratory"/>
            <person name="Hensen N."/>
            <person name="Bonometti L."/>
            <person name="Westerberg I."/>
            <person name="Brannstrom I.O."/>
            <person name="Guillou S."/>
            <person name="Cros-Aarteil S."/>
            <person name="Calhoun S."/>
            <person name="Haridas S."/>
            <person name="Kuo A."/>
            <person name="Mondo S."/>
            <person name="Pangilinan J."/>
            <person name="Riley R."/>
            <person name="Labutti K."/>
            <person name="Andreopoulos B."/>
            <person name="Lipzen A."/>
            <person name="Chen C."/>
            <person name="Yanf M."/>
            <person name="Daum C."/>
            <person name="Ng V."/>
            <person name="Clum A."/>
            <person name="Steindorff A."/>
            <person name="Ohm R."/>
            <person name="Martin F."/>
            <person name="Silar P."/>
            <person name="Natvig D."/>
            <person name="Lalanne C."/>
            <person name="Gautier V."/>
            <person name="Ament-Velasquez S.L."/>
            <person name="Kruys A."/>
            <person name="Hutchinson M.I."/>
            <person name="Powell A.J."/>
            <person name="Barry K."/>
            <person name="Miller A.N."/>
            <person name="Grigoriev I.V."/>
            <person name="Debuchy R."/>
            <person name="Gladieux P."/>
            <person name="Thoren M.H."/>
            <person name="Johannesson H."/>
        </authorList>
    </citation>
    <scope>NUCLEOTIDE SEQUENCE</scope>
    <source>
        <strain evidence="2">SMH2532-1</strain>
    </source>
</reference>
<comment type="caution">
    <text evidence="2">The sequence shown here is derived from an EMBL/GenBank/DDBJ whole genome shotgun (WGS) entry which is preliminary data.</text>
</comment>
<protein>
    <submittedName>
        <fullName evidence="2">Uncharacterized protein</fullName>
    </submittedName>
</protein>
<keyword evidence="3" id="KW-1185">Reference proteome</keyword>
<evidence type="ECO:0000313" key="2">
    <source>
        <dbReference type="EMBL" id="KAK0639855.1"/>
    </source>
</evidence>
<gene>
    <name evidence="2" type="ORF">B0T16DRAFT_463493</name>
</gene>
<feature type="region of interest" description="Disordered" evidence="1">
    <location>
        <begin position="579"/>
        <end position="676"/>
    </location>
</feature>
<dbReference type="Proteomes" id="UP001174936">
    <property type="component" value="Unassembled WGS sequence"/>
</dbReference>
<dbReference type="AlphaFoldDB" id="A0AA39XVJ1"/>
<name>A0AA39XVJ1_9PEZI</name>
<dbReference type="Gene3D" id="3.60.130.30">
    <property type="match status" value="1"/>
</dbReference>
<evidence type="ECO:0000256" key="1">
    <source>
        <dbReference type="SAM" id="MobiDB-lite"/>
    </source>
</evidence>
<dbReference type="EMBL" id="JAULSV010000007">
    <property type="protein sequence ID" value="KAK0639855.1"/>
    <property type="molecule type" value="Genomic_DNA"/>
</dbReference>
<feature type="compositionally biased region" description="Acidic residues" evidence="1">
    <location>
        <begin position="626"/>
        <end position="636"/>
    </location>
</feature>
<evidence type="ECO:0000313" key="3">
    <source>
        <dbReference type="Proteomes" id="UP001174936"/>
    </source>
</evidence>